<accession>A0A8H7ZN14</accession>
<dbReference type="AlphaFoldDB" id="A0A8H7ZN14"/>
<organism evidence="1 2">
    <name type="scientific">Olpidium bornovanus</name>
    <dbReference type="NCBI Taxonomy" id="278681"/>
    <lineage>
        <taxon>Eukaryota</taxon>
        <taxon>Fungi</taxon>
        <taxon>Fungi incertae sedis</taxon>
        <taxon>Olpidiomycota</taxon>
        <taxon>Olpidiomycotina</taxon>
        <taxon>Olpidiomycetes</taxon>
        <taxon>Olpidiales</taxon>
        <taxon>Olpidiaceae</taxon>
        <taxon>Olpidium</taxon>
    </lineage>
</organism>
<evidence type="ECO:0000313" key="1">
    <source>
        <dbReference type="EMBL" id="KAG5456124.1"/>
    </source>
</evidence>
<name>A0A8H7ZN14_9FUNG</name>
<evidence type="ECO:0000313" key="2">
    <source>
        <dbReference type="Proteomes" id="UP000673691"/>
    </source>
</evidence>
<dbReference type="Proteomes" id="UP000673691">
    <property type="component" value="Unassembled WGS sequence"/>
</dbReference>
<sequence>MPVDVEQRAGRRPASFFDIASVDAVRLVRSRAVAVTTRGSELSLFYWSAPGFGGRLALNPASVLRLLARLSPLRPPPPLDRCRLSTAAACRPLPPVALPPVDRCRLSTTAAFRGVGRWAVRRPFHGTARFEGRAIAPRGSKAVPQHSVLVIQWDLDALQENSCFDQSSALASHIEFTKGGTSRYRFLPSPIQARVP</sequence>
<dbReference type="EMBL" id="JAEFCI010012244">
    <property type="protein sequence ID" value="KAG5456124.1"/>
    <property type="molecule type" value="Genomic_DNA"/>
</dbReference>
<keyword evidence="2" id="KW-1185">Reference proteome</keyword>
<comment type="caution">
    <text evidence="1">The sequence shown here is derived from an EMBL/GenBank/DDBJ whole genome shotgun (WGS) entry which is preliminary data.</text>
</comment>
<reference evidence="1 2" key="1">
    <citation type="journal article" name="Sci. Rep.">
        <title>Genome-scale phylogenetic analyses confirm Olpidium as the closest living zoosporic fungus to the non-flagellated, terrestrial fungi.</title>
        <authorList>
            <person name="Chang Y."/>
            <person name="Rochon D."/>
            <person name="Sekimoto S."/>
            <person name="Wang Y."/>
            <person name="Chovatia M."/>
            <person name="Sandor L."/>
            <person name="Salamov A."/>
            <person name="Grigoriev I.V."/>
            <person name="Stajich J.E."/>
            <person name="Spatafora J.W."/>
        </authorList>
    </citation>
    <scope>NUCLEOTIDE SEQUENCE [LARGE SCALE GENOMIC DNA]</scope>
    <source>
        <strain evidence="1">S191</strain>
    </source>
</reference>
<protein>
    <submittedName>
        <fullName evidence="1">Uncharacterized protein</fullName>
    </submittedName>
</protein>
<proteinExistence type="predicted"/>
<gene>
    <name evidence="1" type="ORF">BJ554DRAFT_4225</name>
</gene>